<name>A0ABT9XKS0_9BACL</name>
<dbReference type="EMBL" id="JAUSTP010000026">
    <property type="protein sequence ID" value="MDQ0190875.1"/>
    <property type="molecule type" value="Genomic_DNA"/>
</dbReference>
<accession>A0ABT9XKS0</accession>
<feature type="region of interest" description="Disordered" evidence="1">
    <location>
        <begin position="27"/>
        <end position="48"/>
    </location>
</feature>
<evidence type="ECO:0008006" key="4">
    <source>
        <dbReference type="Google" id="ProtNLM"/>
    </source>
</evidence>
<comment type="caution">
    <text evidence="2">The sequence shown here is derived from an EMBL/GenBank/DDBJ whole genome shotgun (WGS) entry which is preliminary data.</text>
</comment>
<keyword evidence="3" id="KW-1185">Reference proteome</keyword>
<evidence type="ECO:0000313" key="2">
    <source>
        <dbReference type="EMBL" id="MDQ0190875.1"/>
    </source>
</evidence>
<evidence type="ECO:0000256" key="1">
    <source>
        <dbReference type="SAM" id="MobiDB-lite"/>
    </source>
</evidence>
<dbReference type="Proteomes" id="UP001232973">
    <property type="component" value="Unassembled WGS sequence"/>
</dbReference>
<proteinExistence type="predicted"/>
<dbReference type="RefSeq" id="WP_274456525.1">
    <property type="nucleotide sequence ID" value="NZ_CP067097.1"/>
</dbReference>
<protein>
    <recommendedName>
        <fullName evidence="4">Tumour necrosis factor receptor superfamily member 19</fullName>
    </recommendedName>
</protein>
<evidence type="ECO:0000313" key="3">
    <source>
        <dbReference type="Proteomes" id="UP001232973"/>
    </source>
</evidence>
<gene>
    <name evidence="2" type="ORF">J2S03_002742</name>
</gene>
<organism evidence="2 3">
    <name type="scientific">Alicyclobacillus cycloheptanicus</name>
    <dbReference type="NCBI Taxonomy" id="1457"/>
    <lineage>
        <taxon>Bacteria</taxon>
        <taxon>Bacillati</taxon>
        <taxon>Bacillota</taxon>
        <taxon>Bacilli</taxon>
        <taxon>Bacillales</taxon>
        <taxon>Alicyclobacillaceae</taxon>
        <taxon>Alicyclobacillus</taxon>
    </lineage>
</organism>
<feature type="compositionally biased region" description="Basic and acidic residues" evidence="1">
    <location>
        <begin position="38"/>
        <end position="48"/>
    </location>
</feature>
<reference evidence="2 3" key="1">
    <citation type="submission" date="2023-07" db="EMBL/GenBank/DDBJ databases">
        <title>Genomic Encyclopedia of Type Strains, Phase IV (KMG-IV): sequencing the most valuable type-strain genomes for metagenomic binning, comparative biology and taxonomic classification.</title>
        <authorList>
            <person name="Goeker M."/>
        </authorList>
    </citation>
    <scope>NUCLEOTIDE SEQUENCE [LARGE SCALE GENOMIC DNA]</scope>
    <source>
        <strain evidence="2 3">DSM 4006</strain>
    </source>
</reference>
<sequence length="48" mass="5233">MGIGFIVIIVFLATLLGLFARQALSVTDEPSDANESQDEPHDQHPHAM</sequence>